<evidence type="ECO:0000256" key="1">
    <source>
        <dbReference type="SAM" id="Phobius"/>
    </source>
</evidence>
<keyword evidence="1" id="KW-0812">Transmembrane</keyword>
<evidence type="ECO:0000313" key="3">
    <source>
        <dbReference type="Proteomes" id="UP000772812"/>
    </source>
</evidence>
<organism evidence="2 3">
    <name type="scientific">Persephonella atlantica</name>
    <dbReference type="NCBI Taxonomy" id="2699429"/>
    <lineage>
        <taxon>Bacteria</taxon>
        <taxon>Pseudomonadati</taxon>
        <taxon>Aquificota</taxon>
        <taxon>Aquificia</taxon>
        <taxon>Aquificales</taxon>
        <taxon>Hydrogenothermaceae</taxon>
        <taxon>Persephonella</taxon>
    </lineage>
</organism>
<keyword evidence="1" id="KW-0472">Membrane</keyword>
<name>A0ABS1GKC1_9AQUI</name>
<gene>
    <name evidence="2" type="ORF">GWK41_09915</name>
</gene>
<dbReference type="RefSeq" id="WP_200674994.1">
    <property type="nucleotide sequence ID" value="NZ_JAACYA010000002.1"/>
</dbReference>
<sequence length="58" mass="6616">MKTLVSILLVIGVIAFFLQTNSPIKLVMFFMQYVLPLIIGTLLIYSLLLLIKYKKEGI</sequence>
<accession>A0ABS1GKC1</accession>
<proteinExistence type="predicted"/>
<dbReference type="EMBL" id="JAACYA010000002">
    <property type="protein sequence ID" value="MBK3333379.1"/>
    <property type="molecule type" value="Genomic_DNA"/>
</dbReference>
<evidence type="ECO:0000313" key="2">
    <source>
        <dbReference type="EMBL" id="MBK3333379.1"/>
    </source>
</evidence>
<protein>
    <submittedName>
        <fullName evidence="2">Uncharacterized protein</fullName>
    </submittedName>
</protein>
<keyword evidence="1" id="KW-1133">Transmembrane helix</keyword>
<dbReference type="Proteomes" id="UP000772812">
    <property type="component" value="Unassembled WGS sequence"/>
</dbReference>
<reference evidence="2 3" key="1">
    <citation type="journal article" date="2021" name="Syst. Appl. Microbiol.">
        <title>Persephonella atlantica sp. nov.: How to adapt to physico-chemical gradients in high temperature hydrothermal habitats.</title>
        <authorList>
            <person name="Francois D.X."/>
            <person name="Godfroy A."/>
            <person name="Mathien C."/>
            <person name="Aube J."/>
            <person name="Cathalot C."/>
            <person name="Lesongeur F."/>
            <person name="L'Haridon S."/>
            <person name="Philippon X."/>
            <person name="Roussel E.G."/>
        </authorList>
    </citation>
    <scope>NUCLEOTIDE SEQUENCE [LARGE SCALE GENOMIC DNA]</scope>
    <source>
        <strain evidence="2 3">MO1340</strain>
    </source>
</reference>
<comment type="caution">
    <text evidence="2">The sequence shown here is derived from an EMBL/GenBank/DDBJ whole genome shotgun (WGS) entry which is preliminary data.</text>
</comment>
<feature type="transmembrane region" description="Helical" evidence="1">
    <location>
        <begin position="30"/>
        <end position="51"/>
    </location>
</feature>
<keyword evidence="3" id="KW-1185">Reference proteome</keyword>